<gene>
    <name evidence="4" type="ORF">ACFFUT_18635</name>
</gene>
<feature type="coiled-coil region" evidence="1">
    <location>
        <begin position="192"/>
        <end position="244"/>
    </location>
</feature>
<name>A0ABV5JK36_9RHOB</name>
<evidence type="ECO:0000313" key="5">
    <source>
        <dbReference type="Proteomes" id="UP001589683"/>
    </source>
</evidence>
<protein>
    <recommendedName>
        <fullName evidence="6">Mitochondrial inner membrane protein</fullName>
    </recommendedName>
</protein>
<evidence type="ECO:0000256" key="1">
    <source>
        <dbReference type="SAM" id="Coils"/>
    </source>
</evidence>
<keyword evidence="3" id="KW-1133">Transmembrane helix</keyword>
<feature type="compositionally biased region" description="Basic and acidic residues" evidence="2">
    <location>
        <begin position="36"/>
        <end position="61"/>
    </location>
</feature>
<keyword evidence="3" id="KW-0472">Membrane</keyword>
<feature type="compositionally biased region" description="Basic residues" evidence="2">
    <location>
        <begin position="1"/>
        <end position="12"/>
    </location>
</feature>
<feature type="transmembrane region" description="Helical" evidence="3">
    <location>
        <begin position="110"/>
        <end position="131"/>
    </location>
</feature>
<dbReference type="Proteomes" id="UP001589683">
    <property type="component" value="Unassembled WGS sequence"/>
</dbReference>
<accession>A0ABV5JK36</accession>
<organism evidence="4 5">
    <name type="scientific">Pseudohalocynthiibacter aestuariivivens</name>
    <dbReference type="NCBI Taxonomy" id="1591409"/>
    <lineage>
        <taxon>Bacteria</taxon>
        <taxon>Pseudomonadati</taxon>
        <taxon>Pseudomonadota</taxon>
        <taxon>Alphaproteobacteria</taxon>
        <taxon>Rhodobacterales</taxon>
        <taxon>Paracoccaceae</taxon>
        <taxon>Pseudohalocynthiibacter</taxon>
    </lineage>
</organism>
<reference evidence="4 5" key="1">
    <citation type="submission" date="2024-09" db="EMBL/GenBank/DDBJ databases">
        <authorList>
            <person name="Sun Q."/>
            <person name="Mori K."/>
        </authorList>
    </citation>
    <scope>NUCLEOTIDE SEQUENCE [LARGE SCALE GENOMIC DNA]</scope>
    <source>
        <strain evidence="4 5">CECT 8726</strain>
    </source>
</reference>
<comment type="caution">
    <text evidence="4">The sequence shown here is derived from an EMBL/GenBank/DDBJ whole genome shotgun (WGS) entry which is preliminary data.</text>
</comment>
<keyword evidence="1" id="KW-0175">Coiled coil</keyword>
<proteinExistence type="predicted"/>
<evidence type="ECO:0000256" key="2">
    <source>
        <dbReference type="SAM" id="MobiDB-lite"/>
    </source>
</evidence>
<evidence type="ECO:0000313" key="4">
    <source>
        <dbReference type="EMBL" id="MFB9233816.1"/>
    </source>
</evidence>
<evidence type="ECO:0000256" key="3">
    <source>
        <dbReference type="SAM" id="Phobius"/>
    </source>
</evidence>
<evidence type="ECO:0008006" key="6">
    <source>
        <dbReference type="Google" id="ProtNLM"/>
    </source>
</evidence>
<feature type="compositionally biased region" description="Basic and acidic residues" evidence="2">
    <location>
        <begin position="13"/>
        <end position="27"/>
    </location>
</feature>
<feature type="region of interest" description="Disordered" evidence="2">
    <location>
        <begin position="1"/>
        <end position="103"/>
    </location>
</feature>
<keyword evidence="3" id="KW-0812">Transmembrane</keyword>
<keyword evidence="5" id="KW-1185">Reference proteome</keyword>
<dbReference type="EMBL" id="JBHMEA010000051">
    <property type="protein sequence ID" value="MFB9233816.1"/>
    <property type="molecule type" value="Genomic_DNA"/>
</dbReference>
<sequence length="428" mass="44796">MASSRKPRTTAKKKAEADKPQDDKIETVDLVEPEVQEQKSEDRKDESTEDADKSDDAKPIEEEAAVEADQPTSAESLPEAEPEQEQPTPEEQPAPEETPKEAVPEKRGGFVPMLLGGAATAAIGFGVAQFVDLPLGQNPSADIEAALDAQTARFSEIENAVAAALDDSAIMSQISNLQATVEAEQAATTQGLDDLTSKLAEIDVRLTEVEKLPVSGSTASSAAVAAYERELQALREMFEAQNAEIQTIASTAAAQVESAERLAKEAAVQAAVSRIEAALDSGGPFAEALNDLKSVGNIEIPAELGAVATAGAPTQMGLQEQFPDAARAALQASIQLGVEDGTTSRLTAFLRTQLGARSLEPREGDDADAILSRAEAALRDGDIETSLSEIAALPNVGQDALANWVANAMARQSALAAVEKLTESIGSN</sequence>
<dbReference type="RefSeq" id="WP_213889736.1">
    <property type="nucleotide sequence ID" value="NZ_JAGFNU010000007.1"/>
</dbReference>